<dbReference type="GO" id="GO:0003700">
    <property type="term" value="F:DNA-binding transcription factor activity"/>
    <property type="evidence" value="ECO:0007669"/>
    <property type="project" value="TreeGrafter"/>
</dbReference>
<dbReference type="PANTHER" id="PTHR30055:SF234">
    <property type="entry name" value="HTH-TYPE TRANSCRIPTIONAL REGULATOR BETI"/>
    <property type="match status" value="1"/>
</dbReference>
<dbReference type="PANTHER" id="PTHR30055">
    <property type="entry name" value="HTH-TYPE TRANSCRIPTIONAL REGULATOR RUTR"/>
    <property type="match status" value="1"/>
</dbReference>
<dbReference type="GO" id="GO:0000976">
    <property type="term" value="F:transcription cis-regulatory region binding"/>
    <property type="evidence" value="ECO:0007669"/>
    <property type="project" value="TreeGrafter"/>
</dbReference>
<evidence type="ECO:0000256" key="1">
    <source>
        <dbReference type="ARBA" id="ARBA00023015"/>
    </source>
</evidence>
<dbReference type="InterPro" id="IPR009057">
    <property type="entry name" value="Homeodomain-like_sf"/>
</dbReference>
<gene>
    <name evidence="6" type="ORF">CC117_26530</name>
</gene>
<accession>A0A1S1Q995</accession>
<evidence type="ECO:0000313" key="6">
    <source>
        <dbReference type="EMBL" id="OHV31423.1"/>
    </source>
</evidence>
<dbReference type="OrthoDB" id="3186364at2"/>
<name>A0A1S1Q995_9ACTN</name>
<dbReference type="EMBL" id="MBLM01000145">
    <property type="protein sequence ID" value="OHV31423.1"/>
    <property type="molecule type" value="Genomic_DNA"/>
</dbReference>
<dbReference type="Pfam" id="PF00440">
    <property type="entry name" value="TetR_N"/>
    <property type="match status" value="1"/>
</dbReference>
<evidence type="ECO:0000259" key="5">
    <source>
        <dbReference type="PROSITE" id="PS50977"/>
    </source>
</evidence>
<evidence type="ECO:0000256" key="4">
    <source>
        <dbReference type="PROSITE-ProRule" id="PRU00335"/>
    </source>
</evidence>
<keyword evidence="2 4" id="KW-0238">DNA-binding</keyword>
<comment type="caution">
    <text evidence="6">The sequence shown here is derived from an EMBL/GenBank/DDBJ whole genome shotgun (WGS) entry which is preliminary data.</text>
</comment>
<keyword evidence="1" id="KW-0805">Transcription regulation</keyword>
<keyword evidence="3" id="KW-0804">Transcription</keyword>
<dbReference type="AlphaFoldDB" id="A0A1S1Q995"/>
<dbReference type="Proteomes" id="UP000179627">
    <property type="component" value="Unassembled WGS sequence"/>
</dbReference>
<feature type="domain" description="HTH tetR-type" evidence="5">
    <location>
        <begin position="18"/>
        <end position="78"/>
    </location>
</feature>
<reference evidence="7" key="1">
    <citation type="submission" date="2016-07" db="EMBL/GenBank/DDBJ databases">
        <title>Sequence Frankia sp. strain CcI1.17.</title>
        <authorList>
            <person name="Ghodhbane-Gtari F."/>
            <person name="Swanson E."/>
            <person name="Gueddou A."/>
            <person name="Morris K."/>
            <person name="Hezbri K."/>
            <person name="Ktari A."/>
            <person name="Nouioui I."/>
            <person name="Abebe-Akele F."/>
            <person name="Simpson S."/>
            <person name="Thomas K."/>
            <person name="Gtari M."/>
            <person name="Tisa L.S."/>
            <person name="Hurst S."/>
        </authorList>
    </citation>
    <scope>NUCLEOTIDE SEQUENCE [LARGE SCALE GENOMIC DNA]</scope>
    <source>
        <strain evidence="7">Cc1.17</strain>
    </source>
</reference>
<organism evidence="6 7">
    <name type="scientific">Parafrankia colletiae</name>
    <dbReference type="NCBI Taxonomy" id="573497"/>
    <lineage>
        <taxon>Bacteria</taxon>
        <taxon>Bacillati</taxon>
        <taxon>Actinomycetota</taxon>
        <taxon>Actinomycetes</taxon>
        <taxon>Frankiales</taxon>
        <taxon>Frankiaceae</taxon>
        <taxon>Parafrankia</taxon>
    </lineage>
</organism>
<evidence type="ECO:0000256" key="3">
    <source>
        <dbReference type="ARBA" id="ARBA00023163"/>
    </source>
</evidence>
<keyword evidence="7" id="KW-1185">Reference proteome</keyword>
<dbReference type="InterPro" id="IPR001647">
    <property type="entry name" value="HTH_TetR"/>
</dbReference>
<feature type="DNA-binding region" description="H-T-H motif" evidence="4">
    <location>
        <begin position="41"/>
        <end position="60"/>
    </location>
</feature>
<dbReference type="InterPro" id="IPR050109">
    <property type="entry name" value="HTH-type_TetR-like_transc_reg"/>
</dbReference>
<dbReference type="PRINTS" id="PR00455">
    <property type="entry name" value="HTHTETR"/>
</dbReference>
<dbReference type="SUPFAM" id="SSF46689">
    <property type="entry name" value="Homeodomain-like"/>
    <property type="match status" value="1"/>
</dbReference>
<sequence>MSTAELPDTQRVNPGTATAAQGRVIAAALDLFARHGVGGTSLQMIADELGVTKAAVYRQYKTKEQIALAVADAELARMEATIDDAEEEQSWAGARERLLINMVNLAVERRQTVGVILMDPGIARLAPKNASFRRVMGRMRRLLLGNEPGPDGAVRTAMVIAAISGAAVHPLAFDLDDDTLRAQLLPLAKRFLDLT</sequence>
<dbReference type="RefSeq" id="WP_071088575.1">
    <property type="nucleotide sequence ID" value="NZ_MBLM01000145.1"/>
</dbReference>
<protein>
    <recommendedName>
        <fullName evidence="5">HTH tetR-type domain-containing protein</fullName>
    </recommendedName>
</protein>
<dbReference type="PROSITE" id="PS50977">
    <property type="entry name" value="HTH_TETR_2"/>
    <property type="match status" value="1"/>
</dbReference>
<proteinExistence type="predicted"/>
<evidence type="ECO:0000313" key="7">
    <source>
        <dbReference type="Proteomes" id="UP000179627"/>
    </source>
</evidence>
<evidence type="ECO:0000256" key="2">
    <source>
        <dbReference type="ARBA" id="ARBA00023125"/>
    </source>
</evidence>
<dbReference type="Gene3D" id="1.10.357.10">
    <property type="entry name" value="Tetracycline Repressor, domain 2"/>
    <property type="match status" value="1"/>
</dbReference>